<evidence type="ECO:0000256" key="7">
    <source>
        <dbReference type="SAM" id="MobiDB-lite"/>
    </source>
</evidence>
<gene>
    <name evidence="6 10" type="primary">lpqB</name>
    <name evidence="10" type="ORF">GCM10022402_32850</name>
</gene>
<dbReference type="EMBL" id="BAABDD010000015">
    <property type="protein sequence ID" value="GAA3751159.1"/>
    <property type="molecule type" value="Genomic_DNA"/>
</dbReference>
<comment type="caution">
    <text evidence="10">The sequence shown here is derived from an EMBL/GenBank/DDBJ whole genome shotgun (WGS) entry which is preliminary data.</text>
</comment>
<feature type="chain" id="PRO_5045431714" description="Lipoprotein LpqB" evidence="8">
    <location>
        <begin position="27"/>
        <end position="626"/>
    </location>
</feature>
<dbReference type="InterPro" id="IPR059026">
    <property type="entry name" value="LpqB_N"/>
</dbReference>
<sequence>MTRKRHLRLVTTASALCLFAPLTACATVPTGGPVVKGAGGDDGAGHGGTYVQLLAAGPQDGVGENGLIRGFLRDMGSFDEDYRAARSYMTPQRHDAWQPNGTVWVYEGLDSVVLETTTANDGQSANVRMRTRRVATIEATGQYMPASPEEFIDVTFELAKVEGEWRISELPDELLLSRRDIDRVYRPLNLYFFNRDRSSLVPDPIFLPVQPASDLPAQLSRTLSQMLVDGPTPWLSSAVRSAFPEDTRAEVEFDSGRVTVQLSNEAAATGSDGRVDMAAQLIWTLKQIPEIQELVLRIGDEEVLMPDTGADVLRAGSEVWNSVNPSGVNGDLHAYFMRDGQLWSLDDEQQEEPIPGALGQGALPLERHAIALAEDKVAGVTGQGKVVVSDISAGSTYATVLGQGEYSALSWDGYGNLWVVEDLSEDSEEEGEEPQSAADADDNTDRDASAQPSPDTAENTERSRVWLLRDGIDPVQVAAPHLESTRVTELRASRDGVRVAAITTEDEESRLLVGRVVHSEGTVAAQQFLPLATDLTGVFDLSWRGADQLAVLGSKEIDSVKAYLVSLDGSTESTSASATPGTDMKSIAAAPGEPMLSGVENDHVWLTNDRVTWQRMTDGTNPIYPG</sequence>
<keyword evidence="2 8" id="KW-0732">Signal</keyword>
<protein>
    <recommendedName>
        <fullName evidence="6">Lipoprotein LpqB</fullName>
    </recommendedName>
</protein>
<keyword evidence="5 10" id="KW-0449">Lipoprotein</keyword>
<keyword evidence="4" id="KW-0564">Palmitate</keyword>
<accession>A0ABP7FYL2</accession>
<evidence type="ECO:0000256" key="1">
    <source>
        <dbReference type="ARBA" id="ARBA00022475"/>
    </source>
</evidence>
<comment type="subcellular location">
    <subcellularLocation>
        <location evidence="6">Cell membrane</location>
        <topology evidence="6">Lipid-anchor</topology>
    </subcellularLocation>
</comment>
<evidence type="ECO:0000259" key="9">
    <source>
        <dbReference type="SMART" id="SM00909"/>
    </source>
</evidence>
<reference evidence="11" key="1">
    <citation type="journal article" date="2019" name="Int. J. Syst. Evol. Microbiol.">
        <title>The Global Catalogue of Microorganisms (GCM) 10K type strain sequencing project: providing services to taxonomists for standard genome sequencing and annotation.</title>
        <authorList>
            <consortium name="The Broad Institute Genomics Platform"/>
            <consortium name="The Broad Institute Genome Sequencing Center for Infectious Disease"/>
            <person name="Wu L."/>
            <person name="Ma J."/>
        </authorList>
    </citation>
    <scope>NUCLEOTIDE SEQUENCE [LARGE SCALE GENOMIC DNA]</scope>
    <source>
        <strain evidence="11">JCM 17137</strain>
    </source>
</reference>
<dbReference type="InterPro" id="IPR019606">
    <property type="entry name" value="GerMN"/>
</dbReference>
<organism evidence="10 11">
    <name type="scientific">Salinactinospora qingdaonensis</name>
    <dbReference type="NCBI Taxonomy" id="702744"/>
    <lineage>
        <taxon>Bacteria</taxon>
        <taxon>Bacillati</taxon>
        <taxon>Actinomycetota</taxon>
        <taxon>Actinomycetes</taxon>
        <taxon>Streptosporangiales</taxon>
        <taxon>Nocardiopsidaceae</taxon>
        <taxon>Salinactinospora</taxon>
    </lineage>
</organism>
<feature type="domain" description="GerMN" evidence="9">
    <location>
        <begin position="220"/>
        <end position="307"/>
    </location>
</feature>
<evidence type="ECO:0000313" key="11">
    <source>
        <dbReference type="Proteomes" id="UP001500908"/>
    </source>
</evidence>
<dbReference type="Pfam" id="PF10647">
    <property type="entry name" value="Gmad1"/>
    <property type="match status" value="1"/>
</dbReference>
<dbReference type="SMART" id="SM00909">
    <property type="entry name" value="Germane"/>
    <property type="match status" value="1"/>
</dbReference>
<evidence type="ECO:0000256" key="8">
    <source>
        <dbReference type="SAM" id="SignalP"/>
    </source>
</evidence>
<feature type="compositionally biased region" description="Acidic residues" evidence="7">
    <location>
        <begin position="424"/>
        <end position="442"/>
    </location>
</feature>
<comment type="similarity">
    <text evidence="6">Belongs to the LpqB lipoprotein family.</text>
</comment>
<keyword evidence="3" id="KW-0472">Membrane</keyword>
<evidence type="ECO:0000256" key="4">
    <source>
        <dbReference type="ARBA" id="ARBA00023139"/>
    </source>
</evidence>
<evidence type="ECO:0000256" key="5">
    <source>
        <dbReference type="ARBA" id="ARBA00023288"/>
    </source>
</evidence>
<evidence type="ECO:0000256" key="3">
    <source>
        <dbReference type="ARBA" id="ARBA00023136"/>
    </source>
</evidence>
<proteinExistence type="inferred from homology"/>
<feature type="region of interest" description="Disordered" evidence="7">
    <location>
        <begin position="424"/>
        <end position="462"/>
    </location>
</feature>
<keyword evidence="11" id="KW-1185">Reference proteome</keyword>
<evidence type="ECO:0000256" key="2">
    <source>
        <dbReference type="ARBA" id="ARBA00022729"/>
    </source>
</evidence>
<feature type="signal peptide" evidence="8">
    <location>
        <begin position="1"/>
        <end position="26"/>
    </location>
</feature>
<dbReference type="Pfam" id="PF10646">
    <property type="entry name" value="Germane"/>
    <property type="match status" value="1"/>
</dbReference>
<evidence type="ECO:0000256" key="6">
    <source>
        <dbReference type="HAMAP-Rule" id="MF_01373"/>
    </source>
</evidence>
<name>A0ABP7FYL2_9ACTN</name>
<dbReference type="HAMAP" id="MF_01373">
    <property type="entry name" value="LpqB_lipoprot"/>
    <property type="match status" value="1"/>
</dbReference>
<keyword evidence="1" id="KW-1003">Cell membrane</keyword>
<dbReference type="RefSeq" id="WP_344972741.1">
    <property type="nucleotide sequence ID" value="NZ_BAABDD010000015.1"/>
</dbReference>
<evidence type="ECO:0000313" key="10">
    <source>
        <dbReference type="EMBL" id="GAA3751159.1"/>
    </source>
</evidence>
<dbReference type="Pfam" id="PF25976">
    <property type="entry name" value="LpqB_N"/>
    <property type="match status" value="1"/>
</dbReference>
<dbReference type="InterPro" id="IPR018910">
    <property type="entry name" value="LpqB_C"/>
</dbReference>
<dbReference type="InterPro" id="IPR023959">
    <property type="entry name" value="LpqB"/>
</dbReference>
<dbReference type="Proteomes" id="UP001500908">
    <property type="component" value="Unassembled WGS sequence"/>
</dbReference>